<dbReference type="Proteomes" id="UP000215158">
    <property type="component" value="Plasmid pBN1"/>
</dbReference>
<reference evidence="2 3" key="1">
    <citation type="submission" date="2017-08" db="EMBL/GenBank/DDBJ databases">
        <title>Identification and genetic characteristics of simultaneous BTEX- and naphthalene-degrading Paraburkholderia sp. BN5 isolated from petroleum-contaminated soil.</title>
        <authorList>
            <person name="Lee Y."/>
            <person name="Jeon C.O."/>
        </authorList>
    </citation>
    <scope>NUCLEOTIDE SEQUENCE [LARGE SCALE GENOMIC DNA]</scope>
    <source>
        <strain evidence="2 3">BN5</strain>
        <plasmid evidence="2 3">pBN1</plasmid>
    </source>
</reference>
<dbReference type="KEGG" id="parb:CJU94_33650"/>
<dbReference type="PROSITE" id="PS50042">
    <property type="entry name" value="CNMP_BINDING_3"/>
    <property type="match status" value="1"/>
</dbReference>
<name>A0A248VVV9_9BURK</name>
<protein>
    <recommendedName>
        <fullName evidence="1">Cyclic nucleotide-binding domain-containing protein</fullName>
    </recommendedName>
</protein>
<dbReference type="SMART" id="SM00100">
    <property type="entry name" value="cNMP"/>
    <property type="match status" value="1"/>
</dbReference>
<evidence type="ECO:0000313" key="3">
    <source>
        <dbReference type="Proteomes" id="UP000215158"/>
    </source>
</evidence>
<dbReference type="AlphaFoldDB" id="A0A248VVV9"/>
<dbReference type="Gene3D" id="2.60.120.10">
    <property type="entry name" value="Jelly Rolls"/>
    <property type="match status" value="1"/>
</dbReference>
<sequence length="159" mass="16830">MNEIIELKASLAQQTLFATSDGKTIERLANAARVVNFKSGAYVAFQGEVESPLLLILSGQLRVSRLPEKGDEAPITTVSAGGSIGAVPIISSRPSNINVIANRESTVAMIGRTLARQVLCEPLVSIALNGVLASLVGHLVHCHSRRDPARRCACSCGNR</sequence>
<evidence type="ECO:0000313" key="2">
    <source>
        <dbReference type="EMBL" id="ASW03166.1"/>
    </source>
</evidence>
<dbReference type="CDD" id="cd00038">
    <property type="entry name" value="CAP_ED"/>
    <property type="match status" value="1"/>
</dbReference>
<feature type="domain" description="Cyclic nucleotide-binding" evidence="1">
    <location>
        <begin position="16"/>
        <end position="119"/>
    </location>
</feature>
<keyword evidence="2" id="KW-0614">Plasmid</keyword>
<dbReference type="InterPro" id="IPR014710">
    <property type="entry name" value="RmlC-like_jellyroll"/>
</dbReference>
<dbReference type="Pfam" id="PF00027">
    <property type="entry name" value="cNMP_binding"/>
    <property type="match status" value="1"/>
</dbReference>
<dbReference type="InterPro" id="IPR000595">
    <property type="entry name" value="cNMP-bd_dom"/>
</dbReference>
<evidence type="ECO:0000259" key="1">
    <source>
        <dbReference type="PROSITE" id="PS50042"/>
    </source>
</evidence>
<accession>A0A248VVV9</accession>
<dbReference type="EMBL" id="CP022991">
    <property type="protein sequence ID" value="ASW03166.1"/>
    <property type="molecule type" value="Genomic_DNA"/>
</dbReference>
<organism evidence="2 3">
    <name type="scientific">Paraburkholderia aromaticivorans</name>
    <dbReference type="NCBI Taxonomy" id="2026199"/>
    <lineage>
        <taxon>Bacteria</taxon>
        <taxon>Pseudomonadati</taxon>
        <taxon>Pseudomonadota</taxon>
        <taxon>Betaproteobacteria</taxon>
        <taxon>Burkholderiales</taxon>
        <taxon>Burkholderiaceae</taxon>
        <taxon>Paraburkholderia</taxon>
    </lineage>
</organism>
<gene>
    <name evidence="2" type="ORF">CJU94_33650</name>
</gene>
<keyword evidence="3" id="KW-1185">Reference proteome</keyword>
<dbReference type="InterPro" id="IPR018490">
    <property type="entry name" value="cNMP-bd_dom_sf"/>
</dbReference>
<geneLocation type="plasmid" evidence="2 3">
    <name>pBN1</name>
</geneLocation>
<proteinExistence type="predicted"/>
<dbReference type="SUPFAM" id="SSF51206">
    <property type="entry name" value="cAMP-binding domain-like"/>
    <property type="match status" value="1"/>
</dbReference>